<evidence type="ECO:0000313" key="2">
    <source>
        <dbReference type="Proteomes" id="UP000289738"/>
    </source>
</evidence>
<comment type="caution">
    <text evidence="1">The sequence shown here is derived from an EMBL/GenBank/DDBJ whole genome shotgun (WGS) entry which is preliminary data.</text>
</comment>
<protein>
    <submittedName>
        <fullName evidence="1">Uncharacterized protein</fullName>
    </submittedName>
</protein>
<dbReference type="AlphaFoldDB" id="A0A445ECZ6"/>
<keyword evidence="2" id="KW-1185">Reference proteome</keyword>
<evidence type="ECO:0000313" key="1">
    <source>
        <dbReference type="EMBL" id="RYR73360.1"/>
    </source>
</evidence>
<dbReference type="Proteomes" id="UP000289738">
    <property type="component" value="Chromosome A02"/>
</dbReference>
<reference evidence="1 2" key="1">
    <citation type="submission" date="2019-01" db="EMBL/GenBank/DDBJ databases">
        <title>Sequencing of cultivated peanut Arachis hypogaea provides insights into genome evolution and oil improvement.</title>
        <authorList>
            <person name="Chen X."/>
        </authorList>
    </citation>
    <scope>NUCLEOTIDE SEQUENCE [LARGE SCALE GENOMIC DNA]</scope>
    <source>
        <strain evidence="2">cv. Fuhuasheng</strain>
        <tissue evidence="1">Leaves</tissue>
    </source>
</reference>
<accession>A0A445ECZ6</accession>
<sequence length="155" mass="17833">MTTNLVECINSVLKSSRNLLVLALLCTSLVDEMRCLRCVKCLIEMYWQLILHGGRVIVGGTTIMSPNQHLDGQLYVNDVYKMTEVRTVYRFEFVPLDNIETWPTYSGPKLVANPALWRTSKGHPKLTRYLNEMDSQEMRGPWICCLYGRQVQSQS</sequence>
<proteinExistence type="predicted"/>
<name>A0A445ECZ6_ARAHY</name>
<gene>
    <name evidence="1" type="ORF">Ahy_A02g007716</name>
</gene>
<organism evidence="1 2">
    <name type="scientific">Arachis hypogaea</name>
    <name type="common">Peanut</name>
    <dbReference type="NCBI Taxonomy" id="3818"/>
    <lineage>
        <taxon>Eukaryota</taxon>
        <taxon>Viridiplantae</taxon>
        <taxon>Streptophyta</taxon>
        <taxon>Embryophyta</taxon>
        <taxon>Tracheophyta</taxon>
        <taxon>Spermatophyta</taxon>
        <taxon>Magnoliopsida</taxon>
        <taxon>eudicotyledons</taxon>
        <taxon>Gunneridae</taxon>
        <taxon>Pentapetalae</taxon>
        <taxon>rosids</taxon>
        <taxon>fabids</taxon>
        <taxon>Fabales</taxon>
        <taxon>Fabaceae</taxon>
        <taxon>Papilionoideae</taxon>
        <taxon>50 kb inversion clade</taxon>
        <taxon>dalbergioids sensu lato</taxon>
        <taxon>Dalbergieae</taxon>
        <taxon>Pterocarpus clade</taxon>
        <taxon>Arachis</taxon>
    </lineage>
</organism>
<dbReference type="EMBL" id="SDMP01000002">
    <property type="protein sequence ID" value="RYR73360.1"/>
    <property type="molecule type" value="Genomic_DNA"/>
</dbReference>